<name>A0A8X7QJ59_BRACI</name>
<evidence type="ECO:0000313" key="1">
    <source>
        <dbReference type="EMBL" id="KAG2271295.1"/>
    </source>
</evidence>
<dbReference type="PANTHER" id="PTHR47369">
    <property type="entry name" value="BTB/POZ DOMAIN-CONTAINING PROTEIN"/>
    <property type="match status" value="1"/>
</dbReference>
<dbReference type="Proteomes" id="UP000886595">
    <property type="component" value="Unassembled WGS sequence"/>
</dbReference>
<sequence>MDGTFLMLHSKLFDQGSLIVFGWRRRRKKAIGRIFSVWKFSPDKEKHWKEADSISHISIVYGLGPVFGLAISLKDLSVHGCQETPHVPELDLTHTRNFSGWACFNIKFSEHKWRETVGKGSDNYQQKVEYRLANGHVEPSPEFFYAGSMWKISIQAFNDEDTQGHRTIGLFLHHREAEITDSLRTKHDDPFQRGSQSSKEGSIQRILTMKKMSKRGFSLSGWNENQRRDRASCNAISLSSNGRLGGIR</sequence>
<proteinExistence type="predicted"/>
<accession>A0A8X7QJ59</accession>
<dbReference type="EMBL" id="JAAMPC010000013">
    <property type="protein sequence ID" value="KAG2271295.1"/>
    <property type="molecule type" value="Genomic_DNA"/>
</dbReference>
<comment type="caution">
    <text evidence="1">The sequence shown here is derived from an EMBL/GenBank/DDBJ whole genome shotgun (WGS) entry which is preliminary data.</text>
</comment>
<dbReference type="OrthoDB" id="6359943at2759"/>
<protein>
    <submittedName>
        <fullName evidence="1">Uncharacterized protein</fullName>
    </submittedName>
</protein>
<keyword evidence="2" id="KW-1185">Reference proteome</keyword>
<dbReference type="PANTHER" id="PTHR47369:SF1">
    <property type="entry name" value="BTB_POZ DOMAIN-CONTAINING PROTEIN"/>
    <property type="match status" value="1"/>
</dbReference>
<evidence type="ECO:0000313" key="2">
    <source>
        <dbReference type="Proteomes" id="UP000886595"/>
    </source>
</evidence>
<dbReference type="AlphaFoldDB" id="A0A8X7QJ59"/>
<gene>
    <name evidence="1" type="ORF">Bca52824_065850</name>
</gene>
<organism evidence="1 2">
    <name type="scientific">Brassica carinata</name>
    <name type="common">Ethiopian mustard</name>
    <name type="synonym">Abyssinian cabbage</name>
    <dbReference type="NCBI Taxonomy" id="52824"/>
    <lineage>
        <taxon>Eukaryota</taxon>
        <taxon>Viridiplantae</taxon>
        <taxon>Streptophyta</taxon>
        <taxon>Embryophyta</taxon>
        <taxon>Tracheophyta</taxon>
        <taxon>Spermatophyta</taxon>
        <taxon>Magnoliopsida</taxon>
        <taxon>eudicotyledons</taxon>
        <taxon>Gunneridae</taxon>
        <taxon>Pentapetalae</taxon>
        <taxon>rosids</taxon>
        <taxon>malvids</taxon>
        <taxon>Brassicales</taxon>
        <taxon>Brassicaceae</taxon>
        <taxon>Brassiceae</taxon>
        <taxon>Brassica</taxon>
    </lineage>
</organism>
<reference evidence="1 2" key="1">
    <citation type="submission" date="2020-02" db="EMBL/GenBank/DDBJ databases">
        <authorList>
            <person name="Ma Q."/>
            <person name="Huang Y."/>
            <person name="Song X."/>
            <person name="Pei D."/>
        </authorList>
    </citation>
    <scope>NUCLEOTIDE SEQUENCE [LARGE SCALE GENOMIC DNA]</scope>
    <source>
        <strain evidence="1">Sxm20200214</strain>
        <tissue evidence="1">Leaf</tissue>
    </source>
</reference>